<dbReference type="AlphaFoldDB" id="A0AAN6J1E5"/>
<feature type="compositionally biased region" description="Basic and acidic residues" evidence="8">
    <location>
        <begin position="115"/>
        <end position="135"/>
    </location>
</feature>
<feature type="compositionally biased region" description="Basic residues" evidence="8">
    <location>
        <begin position="652"/>
        <end position="667"/>
    </location>
</feature>
<feature type="compositionally biased region" description="Polar residues" evidence="8">
    <location>
        <begin position="581"/>
        <end position="591"/>
    </location>
</feature>
<evidence type="ECO:0000256" key="5">
    <source>
        <dbReference type="ARBA" id="ARBA00022833"/>
    </source>
</evidence>
<evidence type="ECO:0000256" key="6">
    <source>
        <dbReference type="ARBA" id="ARBA00023242"/>
    </source>
</evidence>
<dbReference type="InterPro" id="IPR036875">
    <property type="entry name" value="Znf_CCHC_sf"/>
</dbReference>
<evidence type="ECO:0000256" key="1">
    <source>
        <dbReference type="ARBA" id="ARBA00004123"/>
    </source>
</evidence>
<comment type="caution">
    <text evidence="10">The sequence shown here is derived from an EMBL/GenBank/DDBJ whole genome shotgun (WGS) entry which is preliminary data.</text>
</comment>
<dbReference type="GO" id="GO:0071036">
    <property type="term" value="P:nuclear polyadenylation-dependent snoRNA catabolic process"/>
    <property type="evidence" value="ECO:0007669"/>
    <property type="project" value="TreeGrafter"/>
</dbReference>
<evidence type="ECO:0000256" key="3">
    <source>
        <dbReference type="ARBA" id="ARBA00022737"/>
    </source>
</evidence>
<dbReference type="GO" id="GO:0071031">
    <property type="term" value="P:nuclear mRNA surveillance of mRNA 3'-end processing"/>
    <property type="evidence" value="ECO:0007669"/>
    <property type="project" value="TreeGrafter"/>
</dbReference>
<dbReference type="EMBL" id="JAJGCB010000002">
    <property type="protein sequence ID" value="KAJ8994456.1"/>
    <property type="molecule type" value="Genomic_DNA"/>
</dbReference>
<dbReference type="InterPro" id="IPR051644">
    <property type="entry name" value="TRAMP_AT-DNA-binding"/>
</dbReference>
<dbReference type="GO" id="GO:0031499">
    <property type="term" value="C:TRAMP complex"/>
    <property type="evidence" value="ECO:0007669"/>
    <property type="project" value="TreeGrafter"/>
</dbReference>
<dbReference type="GO" id="GO:0071038">
    <property type="term" value="P:TRAMP-dependent tRNA surveillance pathway"/>
    <property type="evidence" value="ECO:0007669"/>
    <property type="project" value="TreeGrafter"/>
</dbReference>
<keyword evidence="6" id="KW-0539">Nucleus</keyword>
<feature type="region of interest" description="Disordered" evidence="8">
    <location>
        <begin position="222"/>
        <end position="242"/>
    </location>
</feature>
<evidence type="ECO:0000256" key="7">
    <source>
        <dbReference type="PROSITE-ProRule" id="PRU00047"/>
    </source>
</evidence>
<feature type="region of interest" description="Disordered" evidence="8">
    <location>
        <begin position="1"/>
        <end position="162"/>
    </location>
</feature>
<gene>
    <name evidence="10" type="ORF">HRR80_001170</name>
</gene>
<dbReference type="GO" id="GO:0071039">
    <property type="term" value="P:nuclear polyadenylation-dependent CUT catabolic process"/>
    <property type="evidence" value="ECO:0007669"/>
    <property type="project" value="TreeGrafter"/>
</dbReference>
<proteinExistence type="predicted"/>
<name>A0AAN6J1E5_EXODE</name>
<dbReference type="Proteomes" id="UP001161757">
    <property type="component" value="Unassembled WGS sequence"/>
</dbReference>
<dbReference type="SMART" id="SM00343">
    <property type="entry name" value="ZnF_C2HC"/>
    <property type="match status" value="4"/>
</dbReference>
<feature type="domain" description="CCHC-type" evidence="9">
    <location>
        <begin position="275"/>
        <end position="290"/>
    </location>
</feature>
<dbReference type="PROSITE" id="PS50158">
    <property type="entry name" value="ZF_CCHC"/>
    <property type="match status" value="1"/>
</dbReference>
<dbReference type="InterPro" id="IPR001878">
    <property type="entry name" value="Znf_CCHC"/>
</dbReference>
<comment type="subcellular location">
    <subcellularLocation>
        <location evidence="1">Nucleus</location>
    </subcellularLocation>
</comment>
<dbReference type="PANTHER" id="PTHR46543:SF1">
    <property type="entry name" value="ZINC FINGER CCHC DOMAIN-CONTAINING PROTEIN 7"/>
    <property type="match status" value="1"/>
</dbReference>
<protein>
    <recommendedName>
        <fullName evidence="9">CCHC-type domain-containing protein</fullName>
    </recommendedName>
</protein>
<feature type="compositionally biased region" description="Polar residues" evidence="8">
    <location>
        <begin position="26"/>
        <end position="46"/>
    </location>
</feature>
<dbReference type="Gene3D" id="4.10.60.10">
    <property type="entry name" value="Zinc finger, CCHC-type"/>
    <property type="match status" value="2"/>
</dbReference>
<feature type="compositionally biased region" description="Low complexity" evidence="8">
    <location>
        <begin position="510"/>
        <end position="519"/>
    </location>
</feature>
<keyword evidence="4 7" id="KW-0863">Zinc-finger</keyword>
<evidence type="ECO:0000256" key="4">
    <source>
        <dbReference type="ARBA" id="ARBA00022771"/>
    </source>
</evidence>
<evidence type="ECO:0000259" key="9">
    <source>
        <dbReference type="PROSITE" id="PS50158"/>
    </source>
</evidence>
<evidence type="ECO:0000256" key="2">
    <source>
        <dbReference type="ARBA" id="ARBA00022723"/>
    </source>
</evidence>
<dbReference type="PANTHER" id="PTHR46543">
    <property type="entry name" value="ZINC FINGER CCHC DOMAIN-CONTAINING PROTEIN 7"/>
    <property type="match status" value="1"/>
</dbReference>
<feature type="compositionally biased region" description="Polar residues" evidence="8">
    <location>
        <begin position="616"/>
        <end position="625"/>
    </location>
</feature>
<evidence type="ECO:0000313" key="10">
    <source>
        <dbReference type="EMBL" id="KAJ8994456.1"/>
    </source>
</evidence>
<dbReference type="GO" id="GO:0071037">
    <property type="term" value="P:nuclear polyadenylation-dependent snRNA catabolic process"/>
    <property type="evidence" value="ECO:0007669"/>
    <property type="project" value="TreeGrafter"/>
</dbReference>
<evidence type="ECO:0000313" key="11">
    <source>
        <dbReference type="Proteomes" id="UP001161757"/>
    </source>
</evidence>
<feature type="compositionally biased region" description="Basic and acidic residues" evidence="8">
    <location>
        <begin position="499"/>
        <end position="509"/>
    </location>
</feature>
<keyword evidence="5" id="KW-0862">Zinc</keyword>
<sequence>MPRWAEYDDASESRTATIGAKRSSSRHQGQVHSSTQSPVHSESVSPSDRAVMGNSPSHYIQEHLSPVAEQFDSTERYGSENGMSPEAQGLGNNRLATGFRKPRVALSTEPVSGSDAHDSAYDNAGDGDRSRRDTIEISSDEDESSDNGGMVINLDDDDDDEEDARIPDAMVVDDDEEGEVFSSEDEALESHSLVRDISHSITSAHQDAHQQLQAELEQITDSLPTTYPTPPPAENGQPGRRRLADLTPDELELQLKYALFDVSHDQVDLRRPAVCLSCLQEGHVEEKCPEKMCVYCAEIGQHPSRLCPRVRRCSRCRERGHSSDACPSDMRITTVPCDLCGAYGHHEHTCPQRFFPFESVAKTSSLNLWVSCCVCASNSHLVGDCPDADRAATVKWSLKSFAPAQITNLTTGDEAIQRARIAATRGLRPEGLQIRGRAGRHTAGFSASAQPSGSEYEEDDSSDGEFLGGPRVNTRSQPNRGRGGFTFRHPQRLPGNASDRPRDGQDDRYNPAANRPRNNWYATDSFGRARPRSQPVANNRNGDPWSRRDGDSRRRSRSPRGFDGYQPRQRRSPSPRYHNGSHPSSAGSSRAPTGRRGGGSSQLKPGVPIQLPVRRGSSNFSNNDSLPPRPPQASGPGPGPGPNQAGKNGKAGPKKKKSKKGKGKANA</sequence>
<keyword evidence="2" id="KW-0479">Metal-binding</keyword>
<keyword evidence="3" id="KW-0677">Repeat</keyword>
<dbReference type="GO" id="GO:0071035">
    <property type="term" value="P:nuclear polyadenylation-dependent rRNA catabolic process"/>
    <property type="evidence" value="ECO:0007669"/>
    <property type="project" value="TreeGrafter"/>
</dbReference>
<feature type="compositionally biased region" description="Low complexity" evidence="8">
    <location>
        <begin position="642"/>
        <end position="651"/>
    </location>
</feature>
<evidence type="ECO:0000256" key="8">
    <source>
        <dbReference type="SAM" id="MobiDB-lite"/>
    </source>
</evidence>
<reference evidence="10" key="1">
    <citation type="submission" date="2023-01" db="EMBL/GenBank/DDBJ databases">
        <title>Exophiala dermititidis isolated from Cystic Fibrosis Patient.</title>
        <authorList>
            <person name="Kurbessoian T."/>
            <person name="Crocker A."/>
            <person name="Murante D."/>
            <person name="Hogan D.A."/>
            <person name="Stajich J.E."/>
        </authorList>
    </citation>
    <scope>NUCLEOTIDE SEQUENCE</scope>
    <source>
        <strain evidence="10">Ex8</strain>
    </source>
</reference>
<accession>A0AAN6J1E5</accession>
<organism evidence="10 11">
    <name type="scientific">Exophiala dermatitidis</name>
    <name type="common">Black yeast-like fungus</name>
    <name type="synonym">Wangiella dermatitidis</name>
    <dbReference type="NCBI Taxonomy" id="5970"/>
    <lineage>
        <taxon>Eukaryota</taxon>
        <taxon>Fungi</taxon>
        <taxon>Dikarya</taxon>
        <taxon>Ascomycota</taxon>
        <taxon>Pezizomycotina</taxon>
        <taxon>Eurotiomycetes</taxon>
        <taxon>Chaetothyriomycetidae</taxon>
        <taxon>Chaetothyriales</taxon>
        <taxon>Herpotrichiellaceae</taxon>
        <taxon>Exophiala</taxon>
    </lineage>
</organism>
<dbReference type="SUPFAM" id="SSF57756">
    <property type="entry name" value="Retrovirus zinc finger-like domains"/>
    <property type="match status" value="1"/>
</dbReference>
<dbReference type="GO" id="GO:0008270">
    <property type="term" value="F:zinc ion binding"/>
    <property type="evidence" value="ECO:0007669"/>
    <property type="project" value="UniProtKB-KW"/>
</dbReference>
<feature type="compositionally biased region" description="Pro residues" evidence="8">
    <location>
        <begin position="627"/>
        <end position="641"/>
    </location>
</feature>
<feature type="region of interest" description="Disordered" evidence="8">
    <location>
        <begin position="435"/>
        <end position="667"/>
    </location>
</feature>
<dbReference type="GO" id="GO:0003723">
    <property type="term" value="F:RNA binding"/>
    <property type="evidence" value="ECO:0007669"/>
    <property type="project" value="TreeGrafter"/>
</dbReference>